<dbReference type="GO" id="GO:0045259">
    <property type="term" value="C:proton-transporting ATP synthase complex"/>
    <property type="evidence" value="ECO:0007669"/>
    <property type="project" value="UniProtKB-KW"/>
</dbReference>
<keyword evidence="14" id="KW-1185">Reference proteome</keyword>
<dbReference type="PANTHER" id="PTHR13822:SF10">
    <property type="entry name" value="ATP SYNTHASE EPSILON CHAIN, CHLOROPLASTIC"/>
    <property type="match status" value="1"/>
</dbReference>
<dbReference type="GO" id="GO:0005524">
    <property type="term" value="F:ATP binding"/>
    <property type="evidence" value="ECO:0007669"/>
    <property type="project" value="UniProtKB-UniRule"/>
</dbReference>
<evidence type="ECO:0000256" key="2">
    <source>
        <dbReference type="ARBA" id="ARBA00004184"/>
    </source>
</evidence>
<evidence type="ECO:0000256" key="1">
    <source>
        <dbReference type="ARBA" id="ARBA00003543"/>
    </source>
</evidence>
<dbReference type="SUPFAM" id="SSF51344">
    <property type="entry name" value="Epsilon subunit of F1F0-ATP synthase N-terminal domain"/>
    <property type="match status" value="1"/>
</dbReference>
<evidence type="ECO:0000256" key="9">
    <source>
        <dbReference type="ARBA" id="ARBA00023310"/>
    </source>
</evidence>
<keyword evidence="4 10" id="KW-0813">Transport</keyword>
<evidence type="ECO:0000256" key="8">
    <source>
        <dbReference type="ARBA" id="ARBA00023196"/>
    </source>
</evidence>
<evidence type="ECO:0000256" key="4">
    <source>
        <dbReference type="ARBA" id="ARBA00022448"/>
    </source>
</evidence>
<keyword evidence="5 10" id="KW-0375">Hydrogen ion transport</keyword>
<evidence type="ECO:0000256" key="6">
    <source>
        <dbReference type="ARBA" id="ARBA00023065"/>
    </source>
</evidence>
<evidence type="ECO:0000313" key="13">
    <source>
        <dbReference type="EMBL" id="EAP75260.1"/>
    </source>
</evidence>
<comment type="subcellular location">
    <subcellularLocation>
        <location evidence="10">Cell membrane</location>
        <topology evidence="10">Peripheral membrane protein</topology>
    </subcellularLocation>
    <subcellularLocation>
        <location evidence="2">Endomembrane system</location>
        <topology evidence="2">Peripheral membrane protein</topology>
    </subcellularLocation>
</comment>
<dbReference type="GO" id="GO:0012505">
    <property type="term" value="C:endomembrane system"/>
    <property type="evidence" value="ECO:0007669"/>
    <property type="project" value="UniProtKB-SubCell"/>
</dbReference>
<dbReference type="Pfam" id="PF02823">
    <property type="entry name" value="ATP-synt_DE_N"/>
    <property type="match status" value="1"/>
</dbReference>
<evidence type="ECO:0000256" key="7">
    <source>
        <dbReference type="ARBA" id="ARBA00023136"/>
    </source>
</evidence>
<organism evidence="13 14">
    <name type="scientific">Roseovarius nubinhibens (strain ATCC BAA-591 / DSM 15170 / ISM)</name>
    <dbReference type="NCBI Taxonomy" id="89187"/>
    <lineage>
        <taxon>Bacteria</taxon>
        <taxon>Pseudomonadati</taxon>
        <taxon>Pseudomonadota</taxon>
        <taxon>Alphaproteobacteria</taxon>
        <taxon>Rhodobacterales</taxon>
        <taxon>Roseobacteraceae</taxon>
        <taxon>Roseovarius</taxon>
    </lineage>
</organism>
<sequence>MPKAEAKMAETVQFDLVSPERRLASVQVTEVQIPGADGDMTVMADHAPLITSLRPGVLRASGPDGESEYVVTGGFAEINADGISVLAERAVPRGDMTQDSFKALVDDAKQKLDRAQETFKNEPGPVDDAAKLLADMVAMGDEIGLSSH</sequence>
<dbReference type="InterPro" id="IPR001469">
    <property type="entry name" value="ATP_synth_F1_dsu/esu"/>
</dbReference>
<dbReference type="eggNOG" id="COG0355">
    <property type="taxonomic scope" value="Bacteria"/>
</dbReference>
<dbReference type="HAMAP" id="MF_00530">
    <property type="entry name" value="ATP_synth_epsil_bac"/>
    <property type="match status" value="1"/>
</dbReference>
<protein>
    <recommendedName>
        <fullName evidence="10">ATP synthase epsilon chain</fullName>
    </recommendedName>
    <alternativeName>
        <fullName evidence="10">ATP synthase F1 sector epsilon subunit</fullName>
    </alternativeName>
    <alternativeName>
        <fullName evidence="10">F-ATPase epsilon subunit</fullName>
    </alternativeName>
</protein>
<accession>A3SRN7</accession>
<evidence type="ECO:0000313" key="14">
    <source>
        <dbReference type="Proteomes" id="UP000005954"/>
    </source>
</evidence>
<gene>
    <name evidence="10" type="primary">atpC</name>
    <name evidence="13" type="ORF">ISM_11750</name>
</gene>
<proteinExistence type="inferred from homology"/>
<dbReference type="HOGENOM" id="CLU_084338_2_1_5"/>
<comment type="caution">
    <text evidence="13">The sequence shown here is derived from an EMBL/GenBank/DDBJ whole genome shotgun (WGS) entry which is preliminary data.</text>
</comment>
<keyword evidence="6 10" id="KW-0406">Ion transport</keyword>
<evidence type="ECO:0000256" key="11">
    <source>
        <dbReference type="RuleBase" id="RU003656"/>
    </source>
</evidence>
<comment type="subunit">
    <text evidence="10 11">F-type ATPases have 2 components, CF(1) - the catalytic core - and CF(0) - the membrane proton channel. CF(1) has five subunits: alpha(3), beta(3), gamma(1), delta(1), epsilon(1). CF(0) has three main subunits: a, b and c.</text>
</comment>
<dbReference type="GO" id="GO:0046933">
    <property type="term" value="F:proton-transporting ATP synthase activity, rotational mechanism"/>
    <property type="evidence" value="ECO:0007669"/>
    <property type="project" value="UniProtKB-UniRule"/>
</dbReference>
<keyword evidence="8 10" id="KW-0139">CF(1)</keyword>
<evidence type="ECO:0000256" key="3">
    <source>
        <dbReference type="ARBA" id="ARBA00005712"/>
    </source>
</evidence>
<dbReference type="PANTHER" id="PTHR13822">
    <property type="entry name" value="ATP SYNTHASE DELTA/EPSILON CHAIN"/>
    <property type="match status" value="1"/>
</dbReference>
<dbReference type="Proteomes" id="UP000005954">
    <property type="component" value="Unassembled WGS sequence"/>
</dbReference>
<evidence type="ECO:0000256" key="5">
    <source>
        <dbReference type="ARBA" id="ARBA00022781"/>
    </source>
</evidence>
<dbReference type="GO" id="GO:0005886">
    <property type="term" value="C:plasma membrane"/>
    <property type="evidence" value="ECO:0007669"/>
    <property type="project" value="UniProtKB-SubCell"/>
</dbReference>
<dbReference type="NCBIfam" id="NF009978">
    <property type="entry name" value="PRK13443.1"/>
    <property type="match status" value="1"/>
</dbReference>
<feature type="domain" description="ATP synthase F1 complex delta/epsilon subunit N-terminal" evidence="12">
    <location>
        <begin position="13"/>
        <end position="90"/>
    </location>
</feature>
<dbReference type="NCBIfam" id="TIGR01216">
    <property type="entry name" value="ATP_synt_epsi"/>
    <property type="match status" value="1"/>
</dbReference>
<evidence type="ECO:0000256" key="10">
    <source>
        <dbReference type="HAMAP-Rule" id="MF_00530"/>
    </source>
</evidence>
<reference evidence="13 14" key="1">
    <citation type="submission" date="2005-12" db="EMBL/GenBank/DDBJ databases">
        <authorList>
            <person name="Moran M.A."/>
            <person name="Ferriera S."/>
            <person name="Johnson J."/>
            <person name="Kravitz S."/>
            <person name="Halpern A."/>
            <person name="Remington K."/>
            <person name="Beeson K."/>
            <person name="Tran B."/>
            <person name="Rogers Y.-H."/>
            <person name="Friedman R."/>
            <person name="Venter J.C."/>
        </authorList>
    </citation>
    <scope>NUCLEOTIDE SEQUENCE [LARGE SCALE GENOMIC DNA]</scope>
    <source>
        <strain evidence="14">ATCC BAA-591 / DSM 15170 / ISM</strain>
    </source>
</reference>
<dbReference type="AlphaFoldDB" id="A3SRN7"/>
<keyword evidence="10" id="KW-1003">Cell membrane</keyword>
<keyword evidence="9 10" id="KW-0066">ATP synthesis</keyword>
<dbReference type="InterPro" id="IPR036771">
    <property type="entry name" value="ATPsynth_dsu/esu_N"/>
</dbReference>
<dbReference type="CDD" id="cd12152">
    <property type="entry name" value="F1-ATPase_delta"/>
    <property type="match status" value="1"/>
</dbReference>
<dbReference type="Gene3D" id="2.60.15.10">
    <property type="entry name" value="F0F1 ATP synthase delta/epsilon subunit, N-terminal"/>
    <property type="match status" value="1"/>
</dbReference>
<comment type="similarity">
    <text evidence="3 10 11">Belongs to the ATPase epsilon chain family.</text>
</comment>
<keyword evidence="7 10" id="KW-0472">Membrane</keyword>
<comment type="function">
    <text evidence="1 10">Produces ATP from ADP in the presence of a proton gradient across the membrane.</text>
</comment>
<dbReference type="EMBL" id="AALY01000004">
    <property type="protein sequence ID" value="EAP75260.1"/>
    <property type="molecule type" value="Genomic_DNA"/>
</dbReference>
<dbReference type="STRING" id="89187.ISM_11750"/>
<dbReference type="InterPro" id="IPR020546">
    <property type="entry name" value="ATP_synth_F1_dsu/esu_N"/>
</dbReference>
<name>A3SRN7_ROSNI</name>
<evidence type="ECO:0000259" key="12">
    <source>
        <dbReference type="Pfam" id="PF02823"/>
    </source>
</evidence>